<dbReference type="GeneID" id="93649486"/>
<dbReference type="PANTHER" id="PTHR43000">
    <property type="entry name" value="DTDP-D-GLUCOSE 4,6-DEHYDRATASE-RELATED"/>
    <property type="match status" value="1"/>
</dbReference>
<evidence type="ECO:0000256" key="1">
    <source>
        <dbReference type="SAM" id="Phobius"/>
    </source>
</evidence>
<dbReference type="InterPro" id="IPR016040">
    <property type="entry name" value="NAD(P)-bd_dom"/>
</dbReference>
<reference evidence="3 4" key="1">
    <citation type="submission" date="2020-12" db="EMBL/GenBank/DDBJ databases">
        <title>Effect of drift, selection, and recombination on the evolution of hybrid genomes in Candida yeast pathogens.</title>
        <authorList>
            <person name="Mixao V."/>
            <person name="Ksiezopolska E."/>
            <person name="Saus E."/>
            <person name="Boekhout T."/>
            <person name="Gacser A."/>
            <person name="Gabaldon T."/>
        </authorList>
    </citation>
    <scope>NUCLEOTIDE SEQUENCE [LARGE SCALE GENOMIC DNA]</scope>
    <source>
        <strain evidence="3 4">BP57</strain>
    </source>
</reference>
<dbReference type="AlphaFoldDB" id="A0A8H7ZH94"/>
<name>A0A8H7ZH94_9ASCO</name>
<keyword evidence="1" id="KW-0472">Membrane</keyword>
<keyword evidence="4" id="KW-1185">Reference proteome</keyword>
<dbReference type="SUPFAM" id="SSF51735">
    <property type="entry name" value="NAD(P)-binding Rossmann-fold domains"/>
    <property type="match status" value="1"/>
</dbReference>
<proteinExistence type="predicted"/>
<feature type="transmembrane region" description="Helical" evidence="1">
    <location>
        <begin position="12"/>
        <end position="31"/>
    </location>
</feature>
<accession>A0A8H7ZH94</accession>
<gene>
    <name evidence="3" type="ORF">I9W82_000857</name>
</gene>
<evidence type="ECO:0000313" key="4">
    <source>
        <dbReference type="Proteomes" id="UP000669133"/>
    </source>
</evidence>
<organism evidence="3 4">
    <name type="scientific">Candida metapsilosis</name>
    <dbReference type="NCBI Taxonomy" id="273372"/>
    <lineage>
        <taxon>Eukaryota</taxon>
        <taxon>Fungi</taxon>
        <taxon>Dikarya</taxon>
        <taxon>Ascomycota</taxon>
        <taxon>Saccharomycotina</taxon>
        <taxon>Pichiomycetes</taxon>
        <taxon>Debaryomycetaceae</taxon>
        <taxon>Candida/Lodderomyces clade</taxon>
        <taxon>Candida</taxon>
    </lineage>
</organism>
<dbReference type="FunFam" id="3.40.50.720:FF:000304">
    <property type="entry name" value="UDP-glucose 4,6-dehydratase"/>
    <property type="match status" value="1"/>
</dbReference>
<dbReference type="RefSeq" id="XP_067550881.1">
    <property type="nucleotide sequence ID" value="XM_067695266.1"/>
</dbReference>
<dbReference type="EMBL" id="JAEOAQ010000001">
    <property type="protein sequence ID" value="KAG5421765.1"/>
    <property type="molecule type" value="Genomic_DNA"/>
</dbReference>
<dbReference type="Proteomes" id="UP000669133">
    <property type="component" value="Unassembled WGS sequence"/>
</dbReference>
<evidence type="ECO:0000313" key="3">
    <source>
        <dbReference type="EMBL" id="KAG5421765.1"/>
    </source>
</evidence>
<dbReference type="Pfam" id="PF16363">
    <property type="entry name" value="GDP_Man_Dehyd"/>
    <property type="match status" value="1"/>
</dbReference>
<comment type="caution">
    <text evidence="3">The sequence shown here is derived from an EMBL/GenBank/DDBJ whole genome shotgun (WGS) entry which is preliminary data.</text>
</comment>
<dbReference type="OrthoDB" id="331544at2759"/>
<dbReference type="Gene3D" id="3.90.25.10">
    <property type="entry name" value="UDP-galactose 4-epimerase, domain 1"/>
    <property type="match status" value="1"/>
</dbReference>
<feature type="domain" description="NAD(P)-binding" evidence="2">
    <location>
        <begin position="14"/>
        <end position="242"/>
    </location>
</feature>
<keyword evidence="1" id="KW-0812">Transmembrane</keyword>
<protein>
    <submittedName>
        <fullName evidence="3">GAL102</fullName>
    </submittedName>
</protein>
<dbReference type="GO" id="GO:0009225">
    <property type="term" value="P:nucleotide-sugar metabolic process"/>
    <property type="evidence" value="ECO:0007669"/>
    <property type="project" value="UniProtKB-ARBA"/>
</dbReference>
<evidence type="ECO:0000259" key="2">
    <source>
        <dbReference type="Pfam" id="PF16363"/>
    </source>
</evidence>
<keyword evidence="1" id="KW-1133">Transmembrane helix</keyword>
<dbReference type="InterPro" id="IPR036291">
    <property type="entry name" value="NAD(P)-bd_dom_sf"/>
</dbReference>
<dbReference type="Gene3D" id="3.40.50.720">
    <property type="entry name" value="NAD(P)-binding Rossmann-like Domain"/>
    <property type="match status" value="1"/>
</dbReference>
<sequence>MLQPNMTNYTKSVLVAGGAGFIGRSFLLQFVRKFPNYFFICVDILNYASDYEVLKPLERLENYKFIKMDLSEDVNQLLQVVKEHQVTDIINFAAESCVDKSFVSPIFFTKNNILATQNLLECARLLQIPTFIHISTDEVYGDEMDKAMENSPLCPTNPYSATKAAIDLIVNAYIKSYEMPITILRPNNIYGPGQYPEKLIPLVIECGRKKQPVPIHGDGKNKRRYLYMSDFLDALDLKLQRQGLLHGHIEIAQAWLETKSDTTRWVERYV</sequence>